<dbReference type="Proteomes" id="UP000593603">
    <property type="component" value="Segment"/>
</dbReference>
<protein>
    <submittedName>
        <fullName evidence="1">Uncharacterized protein</fullName>
    </submittedName>
</protein>
<accession>A0A7S6R6X4</accession>
<sequence length="117" mass="13564">MNVNVYDSVNKSRHLGVLTSTAKFPAPKKLKGHSIRMACMERVPLCAYGPDDFLSMPVIRDIEFRYAGYETVDGSEGWLQQMYFTTDTPLDRLMTLKEFRLPGESERNHDIRTRYCH</sequence>
<proteinExistence type="predicted"/>
<name>A0A7S6R6X4_9CAUD</name>
<organism evidence="1 2">
    <name type="scientific">Rhizobium phage Pasto</name>
    <dbReference type="NCBI Taxonomy" id="2767575"/>
    <lineage>
        <taxon>Viruses</taxon>
        <taxon>Duplodnaviria</taxon>
        <taxon>Heunggongvirae</taxon>
        <taxon>Uroviricota</taxon>
        <taxon>Caudoviricetes</taxon>
        <taxon>Autographivirales</taxon>
        <taxon>Autographivirales incertae sedis</taxon>
        <taxon>Pastovirus</taxon>
        <taxon>Pastovirus pasto</taxon>
    </lineage>
</organism>
<evidence type="ECO:0000313" key="1">
    <source>
        <dbReference type="EMBL" id="QOV06101.1"/>
    </source>
</evidence>
<keyword evidence="2" id="KW-1185">Reference proteome</keyword>
<gene>
    <name evidence="1" type="ORF">CPT_Pasto_027</name>
</gene>
<dbReference type="EMBL" id="MT708545">
    <property type="protein sequence ID" value="QOV06101.1"/>
    <property type="molecule type" value="Genomic_DNA"/>
</dbReference>
<evidence type="ECO:0000313" key="2">
    <source>
        <dbReference type="Proteomes" id="UP000593603"/>
    </source>
</evidence>
<reference evidence="1 2" key="1">
    <citation type="submission" date="2020-07" db="EMBL/GenBank/DDBJ databases">
        <title>Complete genome sequence of Rhizobium japonicum phage Pasto.</title>
        <authorList>
            <person name="Manuel N.S."/>
            <person name="Ravindran A."/>
            <person name="Newkirk H."/>
            <person name="Gonzalez C."/>
            <person name="Young R."/>
            <person name="Liu M."/>
        </authorList>
    </citation>
    <scope>NUCLEOTIDE SEQUENCE [LARGE SCALE GENOMIC DNA]</scope>
</reference>